<reference evidence="4 5" key="1">
    <citation type="submission" date="2016-10" db="EMBL/GenBank/DDBJ databases">
        <authorList>
            <person name="de Groot N.N."/>
        </authorList>
    </citation>
    <scope>NUCLEOTIDE SEQUENCE [LARGE SCALE GENOMIC DNA]</scope>
    <source>
        <strain evidence="4 5">DSM 23048</strain>
    </source>
</reference>
<accession>A0A1H6UFG6</accession>
<dbReference type="Proteomes" id="UP000183077">
    <property type="component" value="Unassembled WGS sequence"/>
</dbReference>
<dbReference type="Pfam" id="PF06414">
    <property type="entry name" value="Zeta_toxin"/>
    <property type="match status" value="1"/>
</dbReference>
<dbReference type="GO" id="GO:0005524">
    <property type="term" value="F:ATP binding"/>
    <property type="evidence" value="ECO:0007669"/>
    <property type="project" value="UniProtKB-KW"/>
</dbReference>
<dbReference type="InterPro" id="IPR027417">
    <property type="entry name" value="P-loop_NTPase"/>
</dbReference>
<dbReference type="GeneID" id="82256824"/>
<name>A0A1H6UFG6_9FLAO</name>
<dbReference type="AlphaFoldDB" id="A0A1H6UFG6"/>
<evidence type="ECO:0000313" key="4">
    <source>
        <dbReference type="EMBL" id="SEI86910.1"/>
    </source>
</evidence>
<evidence type="ECO:0000256" key="2">
    <source>
        <dbReference type="ARBA" id="ARBA00022840"/>
    </source>
</evidence>
<organism evidence="4 5">
    <name type="scientific">Myroides marinus</name>
    <dbReference type="NCBI Taxonomy" id="703342"/>
    <lineage>
        <taxon>Bacteria</taxon>
        <taxon>Pseudomonadati</taxon>
        <taxon>Bacteroidota</taxon>
        <taxon>Flavobacteriia</taxon>
        <taxon>Flavobacteriales</taxon>
        <taxon>Flavobacteriaceae</taxon>
        <taxon>Myroides</taxon>
    </lineage>
</organism>
<keyword evidence="1" id="KW-0547">Nucleotide-binding</keyword>
<sequence length="197" mass="22787">MKKKNLYIISGCNGAGKTTASFTILPEILECKEFVNADEIAKGLSPFQPEKVAFEAGRIMLNRIDELLKADENFSFETTLATKSYKQRIALAKEQGYTVTLLFFWLDSFELAKKRVRSRVSEGGHNIPIDVIERRYINGIVNLFDIYINIVDQILIFDNSEGNHILMAEKNLEEEMLVYNEEKYNLLRQCYDSRRKK</sequence>
<dbReference type="GO" id="GO:0016301">
    <property type="term" value="F:kinase activity"/>
    <property type="evidence" value="ECO:0007669"/>
    <property type="project" value="InterPro"/>
</dbReference>
<evidence type="ECO:0000256" key="1">
    <source>
        <dbReference type="ARBA" id="ARBA00022741"/>
    </source>
</evidence>
<keyword evidence="2" id="KW-0067">ATP-binding</keyword>
<dbReference type="InterPro" id="IPR010488">
    <property type="entry name" value="Zeta_toxin_domain"/>
</dbReference>
<evidence type="ECO:0000313" key="5">
    <source>
        <dbReference type="Proteomes" id="UP000183077"/>
    </source>
</evidence>
<dbReference type="RefSeq" id="WP_063176174.1">
    <property type="nucleotide sequence ID" value="NZ_FNYS01000006.1"/>
</dbReference>
<evidence type="ECO:0000259" key="3">
    <source>
        <dbReference type="Pfam" id="PF06414"/>
    </source>
</evidence>
<dbReference type="Gene3D" id="3.40.50.300">
    <property type="entry name" value="P-loop containing nucleotide triphosphate hydrolases"/>
    <property type="match status" value="1"/>
</dbReference>
<dbReference type="PANTHER" id="PTHR39206">
    <property type="entry name" value="SLL8004 PROTEIN"/>
    <property type="match status" value="1"/>
</dbReference>
<protein>
    <submittedName>
        <fullName evidence="4">Predicted ABC-type ATPase</fullName>
    </submittedName>
</protein>
<feature type="domain" description="Zeta toxin" evidence="3">
    <location>
        <begin position="2"/>
        <end position="165"/>
    </location>
</feature>
<dbReference type="SUPFAM" id="SSF52540">
    <property type="entry name" value="P-loop containing nucleoside triphosphate hydrolases"/>
    <property type="match status" value="1"/>
</dbReference>
<proteinExistence type="predicted"/>
<dbReference type="EMBL" id="FNYS01000006">
    <property type="protein sequence ID" value="SEI86910.1"/>
    <property type="molecule type" value="Genomic_DNA"/>
</dbReference>
<dbReference type="PANTHER" id="PTHR39206:SF1">
    <property type="entry name" value="SLL8004 PROTEIN"/>
    <property type="match status" value="1"/>
</dbReference>
<gene>
    <name evidence="4" type="ORF">SAMN04488018_10619</name>
</gene>